<gene>
    <name evidence="1" type="ORF">FisN_19Lh083</name>
</gene>
<evidence type="ECO:0000313" key="1">
    <source>
        <dbReference type="EMBL" id="GAX09623.1"/>
    </source>
</evidence>
<accession>A0A1Z5J6J8</accession>
<dbReference type="EMBL" id="BDSP01000011">
    <property type="protein sequence ID" value="GAX09623.1"/>
    <property type="molecule type" value="Genomic_DNA"/>
</dbReference>
<comment type="caution">
    <text evidence="1">The sequence shown here is derived from an EMBL/GenBank/DDBJ whole genome shotgun (WGS) entry which is preliminary data.</text>
</comment>
<dbReference type="InParanoid" id="A0A1Z5J6J8"/>
<dbReference type="AlphaFoldDB" id="A0A1Z5J6J8"/>
<protein>
    <submittedName>
        <fullName evidence="1">Uncharacterized protein</fullName>
    </submittedName>
</protein>
<organism evidence="1 2">
    <name type="scientific">Fistulifera solaris</name>
    <name type="common">Oleaginous diatom</name>
    <dbReference type="NCBI Taxonomy" id="1519565"/>
    <lineage>
        <taxon>Eukaryota</taxon>
        <taxon>Sar</taxon>
        <taxon>Stramenopiles</taxon>
        <taxon>Ochrophyta</taxon>
        <taxon>Bacillariophyta</taxon>
        <taxon>Bacillariophyceae</taxon>
        <taxon>Bacillariophycidae</taxon>
        <taxon>Naviculales</taxon>
        <taxon>Naviculaceae</taxon>
        <taxon>Fistulifera</taxon>
    </lineage>
</organism>
<dbReference type="OrthoDB" id="36600at2759"/>
<evidence type="ECO:0000313" key="2">
    <source>
        <dbReference type="Proteomes" id="UP000198406"/>
    </source>
</evidence>
<sequence length="191" mass="21319">MSEESKTPDGDYVMMGANTIIPGRGNGITLELDDPSLTQEEKDHRLAVALQKQENTAAYQEHKKKHDAYVQSQNFRTLRSGTFTKLAAVRDKDHGMLSVPAAYSTEDAYKRANDDGLTKSDGYVAPAPGARPQEIADFKLAAEMQKVEQIDAGTVRTMEKIVKEEVEEDLAQAHRTERSNFHINQKGLFHK</sequence>
<keyword evidence="2" id="KW-1185">Reference proteome</keyword>
<dbReference type="Proteomes" id="UP000198406">
    <property type="component" value="Unassembled WGS sequence"/>
</dbReference>
<name>A0A1Z5J6J8_FISSO</name>
<reference evidence="1 2" key="1">
    <citation type="journal article" date="2015" name="Plant Cell">
        <title>Oil accumulation by the oleaginous diatom Fistulifera solaris as revealed by the genome and transcriptome.</title>
        <authorList>
            <person name="Tanaka T."/>
            <person name="Maeda Y."/>
            <person name="Veluchamy A."/>
            <person name="Tanaka M."/>
            <person name="Abida H."/>
            <person name="Marechal E."/>
            <person name="Bowler C."/>
            <person name="Muto M."/>
            <person name="Sunaga Y."/>
            <person name="Tanaka M."/>
            <person name="Yoshino T."/>
            <person name="Taniguchi T."/>
            <person name="Fukuda Y."/>
            <person name="Nemoto M."/>
            <person name="Matsumoto M."/>
            <person name="Wong P.S."/>
            <person name="Aburatani S."/>
            <person name="Fujibuchi W."/>
        </authorList>
    </citation>
    <scope>NUCLEOTIDE SEQUENCE [LARGE SCALE GENOMIC DNA]</scope>
    <source>
        <strain evidence="1 2">JPCC DA0580</strain>
    </source>
</reference>
<proteinExistence type="predicted"/>